<feature type="domain" description="Disease resistance R13L4/SHOC-2-like LRR" evidence="4">
    <location>
        <begin position="122"/>
        <end position="221"/>
    </location>
</feature>
<evidence type="ECO:0000256" key="3">
    <source>
        <dbReference type="SAM" id="MobiDB-lite"/>
    </source>
</evidence>
<dbReference type="EMBL" id="VEVO01000025">
    <property type="protein sequence ID" value="KAF0022537.1"/>
    <property type="molecule type" value="Genomic_DNA"/>
</dbReference>
<keyword evidence="1" id="KW-0433">Leucine-rich repeat</keyword>
<feature type="region of interest" description="Disordered" evidence="3">
    <location>
        <begin position="76"/>
        <end position="96"/>
    </location>
</feature>
<evidence type="ECO:0000256" key="1">
    <source>
        <dbReference type="ARBA" id="ARBA00022614"/>
    </source>
</evidence>
<dbReference type="InterPro" id="IPR032675">
    <property type="entry name" value="LRR_dom_sf"/>
</dbReference>
<evidence type="ECO:0000313" key="5">
    <source>
        <dbReference type="EMBL" id="KAF0022537.1"/>
    </source>
</evidence>
<keyword evidence="2" id="KW-0677">Repeat</keyword>
<evidence type="ECO:0000259" key="4">
    <source>
        <dbReference type="Pfam" id="PF23598"/>
    </source>
</evidence>
<sequence>MGLERKLDVPVGDLSVIRGMWEVRVKKHRQRQKKEQQRVENSALARIDQQWQYRIYCKTLKSHELNLLHRYLERSTLPDTQPRTDEDQLQDPQDPDQSRLILQLDGDRWTSFPRELQWKTYLREWHVRGTRIRQLPDFLALFTQLTVLEIPKNAIAELPPEIGKLTELRELNVSYNRLSRVPPELGHCENLQRLELRGNHNLSELSFELSSLKRLVHLDIAENRFVSIPVCALRMSRLQLLDLSSNRLSDLPQDMDRFIRLCDNTKSSEKKKKEKEQKKRRSWRGSGEEEEVKKDGREKEFIEAYVSTLKDRGHTRTATSVILYIHHRIS</sequence>
<dbReference type="PROSITE" id="PS51450">
    <property type="entry name" value="LRR"/>
    <property type="match status" value="2"/>
</dbReference>
<dbReference type="InterPro" id="IPR050216">
    <property type="entry name" value="LRR_domain-containing"/>
</dbReference>
<dbReference type="InterPro" id="IPR055414">
    <property type="entry name" value="LRR_R13L4/SHOC2-like"/>
</dbReference>
<name>A0A6A4RQI4_SCOMX</name>
<organism evidence="5 6">
    <name type="scientific">Scophthalmus maximus</name>
    <name type="common">Turbot</name>
    <name type="synonym">Psetta maxima</name>
    <dbReference type="NCBI Taxonomy" id="52904"/>
    <lineage>
        <taxon>Eukaryota</taxon>
        <taxon>Metazoa</taxon>
        <taxon>Chordata</taxon>
        <taxon>Craniata</taxon>
        <taxon>Vertebrata</taxon>
        <taxon>Euteleostomi</taxon>
        <taxon>Actinopterygii</taxon>
        <taxon>Neopterygii</taxon>
        <taxon>Teleostei</taxon>
        <taxon>Neoteleostei</taxon>
        <taxon>Acanthomorphata</taxon>
        <taxon>Carangaria</taxon>
        <taxon>Pleuronectiformes</taxon>
        <taxon>Pleuronectoidei</taxon>
        <taxon>Scophthalmidae</taxon>
        <taxon>Scophthalmus</taxon>
    </lineage>
</organism>
<proteinExistence type="predicted"/>
<dbReference type="SMART" id="SM00369">
    <property type="entry name" value="LRR_TYP"/>
    <property type="match status" value="3"/>
</dbReference>
<protein>
    <recommendedName>
        <fullName evidence="4">Disease resistance R13L4/SHOC-2-like LRR domain-containing protein</fullName>
    </recommendedName>
</protein>
<gene>
    <name evidence="5" type="ORF">F2P81_025163</name>
</gene>
<dbReference type="SUPFAM" id="SSF52058">
    <property type="entry name" value="L domain-like"/>
    <property type="match status" value="1"/>
</dbReference>
<dbReference type="Pfam" id="PF00560">
    <property type="entry name" value="LRR_1"/>
    <property type="match status" value="1"/>
</dbReference>
<dbReference type="PANTHER" id="PTHR48051">
    <property type="match status" value="1"/>
</dbReference>
<dbReference type="Gene3D" id="3.80.10.10">
    <property type="entry name" value="Ribonuclease Inhibitor"/>
    <property type="match status" value="2"/>
</dbReference>
<dbReference type="Proteomes" id="UP000438429">
    <property type="component" value="Unassembled WGS sequence"/>
</dbReference>
<feature type="compositionally biased region" description="Basic residues" evidence="3">
    <location>
        <begin position="269"/>
        <end position="283"/>
    </location>
</feature>
<comment type="caution">
    <text evidence="5">The sequence shown here is derived from an EMBL/GenBank/DDBJ whole genome shotgun (WGS) entry which is preliminary data.</text>
</comment>
<dbReference type="Pfam" id="PF23598">
    <property type="entry name" value="LRR_14"/>
    <property type="match status" value="1"/>
</dbReference>
<dbReference type="InterPro" id="IPR003591">
    <property type="entry name" value="Leu-rich_rpt_typical-subtyp"/>
</dbReference>
<dbReference type="InterPro" id="IPR001611">
    <property type="entry name" value="Leu-rich_rpt"/>
</dbReference>
<dbReference type="GO" id="GO:0005737">
    <property type="term" value="C:cytoplasm"/>
    <property type="evidence" value="ECO:0007669"/>
    <property type="project" value="TreeGrafter"/>
</dbReference>
<accession>A0A6A4RQI4</accession>
<dbReference type="AlphaFoldDB" id="A0A6A4RQI4"/>
<reference evidence="5 6" key="1">
    <citation type="submission" date="2019-06" db="EMBL/GenBank/DDBJ databases">
        <title>Draft genomes of female and male turbot (Scophthalmus maximus).</title>
        <authorList>
            <person name="Xu H."/>
            <person name="Xu X.-W."/>
            <person name="Shao C."/>
            <person name="Chen S."/>
        </authorList>
    </citation>
    <scope>NUCLEOTIDE SEQUENCE [LARGE SCALE GENOMIC DNA]</scope>
    <source>
        <strain evidence="5">Ysfricsl-2016a</strain>
        <tissue evidence="5">Blood</tissue>
    </source>
</reference>
<evidence type="ECO:0000313" key="6">
    <source>
        <dbReference type="Proteomes" id="UP000438429"/>
    </source>
</evidence>
<evidence type="ECO:0000256" key="2">
    <source>
        <dbReference type="ARBA" id="ARBA00022737"/>
    </source>
</evidence>
<feature type="region of interest" description="Disordered" evidence="3">
    <location>
        <begin position="267"/>
        <end position="296"/>
    </location>
</feature>
<dbReference type="PANTHER" id="PTHR48051:SF1">
    <property type="entry name" value="RAS SUPPRESSOR PROTEIN 1"/>
    <property type="match status" value="1"/>
</dbReference>